<dbReference type="PANTHER" id="PTHR42208:SF1">
    <property type="entry name" value="HEAVY METAL TRANSPORTER"/>
    <property type="match status" value="1"/>
</dbReference>
<feature type="transmembrane region" description="Helical" evidence="1">
    <location>
        <begin position="182"/>
        <end position="205"/>
    </location>
</feature>
<dbReference type="Proteomes" id="UP000008631">
    <property type="component" value="Chromosome"/>
</dbReference>
<feature type="transmembrane region" description="Helical" evidence="1">
    <location>
        <begin position="121"/>
        <end position="141"/>
    </location>
</feature>
<feature type="transmembrane region" description="Helical" evidence="1">
    <location>
        <begin position="148"/>
        <end position="170"/>
    </location>
</feature>
<feature type="transmembrane region" description="Helical" evidence="1">
    <location>
        <begin position="217"/>
        <end position="237"/>
    </location>
</feature>
<dbReference type="EMBL" id="CP002353">
    <property type="protein sequence ID" value="ADV61159.1"/>
    <property type="molecule type" value="Genomic_DNA"/>
</dbReference>
<feature type="domain" description="Urease accessory protein UreH-like transmembrane" evidence="2">
    <location>
        <begin position="13"/>
        <end position="226"/>
    </location>
</feature>
<accession>E8R041</accession>
<keyword evidence="1" id="KW-1133">Transmembrane helix</keyword>
<dbReference type="Pfam" id="PF13386">
    <property type="entry name" value="DsbD_2"/>
    <property type="match status" value="1"/>
</dbReference>
<reference evidence="3 4" key="2">
    <citation type="journal article" date="2011" name="Stand. Genomic Sci.">
        <title>Complete genome sequence of Isosphaera pallida type strain (IS1B).</title>
        <authorList>
            <consortium name="US DOE Joint Genome Institute (JGI-PGF)"/>
            <person name="Goker M."/>
            <person name="Cleland D."/>
            <person name="Saunders E."/>
            <person name="Lapidus A."/>
            <person name="Nolan M."/>
            <person name="Lucas S."/>
            <person name="Hammon N."/>
            <person name="Deshpande S."/>
            <person name="Cheng J.F."/>
            <person name="Tapia R."/>
            <person name="Han C."/>
            <person name="Goodwin L."/>
            <person name="Pitluck S."/>
            <person name="Liolios K."/>
            <person name="Pagani I."/>
            <person name="Ivanova N."/>
            <person name="Mavromatis K."/>
            <person name="Pati A."/>
            <person name="Chen A."/>
            <person name="Palaniappan K."/>
            <person name="Land M."/>
            <person name="Hauser L."/>
            <person name="Chang Y.J."/>
            <person name="Jeffries C.D."/>
            <person name="Detter J.C."/>
            <person name="Beck B."/>
            <person name="Woyke T."/>
            <person name="Bristow J."/>
            <person name="Eisen J.A."/>
            <person name="Markowitz V."/>
            <person name="Hugenholtz P."/>
            <person name="Kyrpides N.C."/>
            <person name="Klenk H.P."/>
        </authorList>
    </citation>
    <scope>NUCLEOTIDE SEQUENCE [LARGE SCALE GENOMIC DNA]</scope>
    <source>
        <strain evidence="4">ATCC 43644 / DSM 9630 / IS1B</strain>
    </source>
</reference>
<dbReference type="eggNOG" id="COG2836">
    <property type="taxonomic scope" value="Bacteria"/>
</dbReference>
<name>E8R041_ISOPI</name>
<feature type="transmembrane region" description="Helical" evidence="1">
    <location>
        <begin position="81"/>
        <end position="101"/>
    </location>
</feature>
<evidence type="ECO:0000256" key="1">
    <source>
        <dbReference type="SAM" id="Phobius"/>
    </source>
</evidence>
<dbReference type="STRING" id="575540.Isop_0566"/>
<dbReference type="HOGENOM" id="CLU_032635_0_0_0"/>
<sequence>MTAEAAALDYGLIVLGGLLGSAHCLGMCGGFALAVGVPARSPWSNLGRQLAFALGRVFTYGVLGGLAAFGGLRLSAALGGWVNVSAIISIAAGLTLIGLGLRSAGVWPSVGGFGRRGSTGAAGALTTEAACLTAPILANFLKGGGLGTVLVAGTLHGLLPCGLVYGFLGLAAGTADPLRGPLVMLCFGFGTMPMMAAIGLGGGLLSPSTRVAVWRTAAWAVFACGVLALTRGVVFLTSDEACPVCVM</sequence>
<dbReference type="AlphaFoldDB" id="E8R041"/>
<dbReference type="PANTHER" id="PTHR42208">
    <property type="entry name" value="HEAVY METAL TRANSPORTER-RELATED"/>
    <property type="match status" value="1"/>
</dbReference>
<evidence type="ECO:0000313" key="3">
    <source>
        <dbReference type="EMBL" id="ADV61159.1"/>
    </source>
</evidence>
<reference key="1">
    <citation type="submission" date="2010-11" db="EMBL/GenBank/DDBJ databases">
        <title>The complete sequence of chromosome of Isophaera pallida ATCC 43644.</title>
        <authorList>
            <consortium name="US DOE Joint Genome Institute (JGI-PGF)"/>
            <person name="Lucas S."/>
            <person name="Copeland A."/>
            <person name="Lapidus A."/>
            <person name="Bruce D."/>
            <person name="Goodwin L."/>
            <person name="Pitluck S."/>
            <person name="Kyrpides N."/>
            <person name="Mavromatis K."/>
            <person name="Pagani I."/>
            <person name="Ivanova N."/>
            <person name="Saunders E."/>
            <person name="Brettin T."/>
            <person name="Detter J.C."/>
            <person name="Han C."/>
            <person name="Tapia R."/>
            <person name="Land M."/>
            <person name="Hauser L."/>
            <person name="Markowitz V."/>
            <person name="Cheng J.-F."/>
            <person name="Hugenholtz P."/>
            <person name="Woyke T."/>
            <person name="Wu D."/>
            <person name="Eisen J.A."/>
        </authorList>
    </citation>
    <scope>NUCLEOTIDE SEQUENCE</scope>
    <source>
        <strain>ATCC 43644</strain>
    </source>
</reference>
<feature type="transmembrane region" description="Helical" evidence="1">
    <location>
        <begin position="49"/>
        <end position="69"/>
    </location>
</feature>
<evidence type="ECO:0000259" key="2">
    <source>
        <dbReference type="Pfam" id="PF13386"/>
    </source>
</evidence>
<keyword evidence="4" id="KW-1185">Reference proteome</keyword>
<keyword evidence="1" id="KW-0812">Transmembrane</keyword>
<dbReference type="InParanoid" id="E8R041"/>
<organism evidence="3 4">
    <name type="scientific">Isosphaera pallida (strain ATCC 43644 / DSM 9630 / IS1B)</name>
    <dbReference type="NCBI Taxonomy" id="575540"/>
    <lineage>
        <taxon>Bacteria</taxon>
        <taxon>Pseudomonadati</taxon>
        <taxon>Planctomycetota</taxon>
        <taxon>Planctomycetia</taxon>
        <taxon>Isosphaerales</taxon>
        <taxon>Isosphaeraceae</taxon>
        <taxon>Isosphaera</taxon>
    </lineage>
</organism>
<feature type="transmembrane region" description="Helical" evidence="1">
    <location>
        <begin position="12"/>
        <end position="37"/>
    </location>
</feature>
<dbReference type="RefSeq" id="WP_013563448.1">
    <property type="nucleotide sequence ID" value="NC_014962.1"/>
</dbReference>
<dbReference type="OrthoDB" id="9800141at2"/>
<gene>
    <name evidence="3" type="ordered locus">Isop_0566</name>
</gene>
<evidence type="ECO:0000313" key="4">
    <source>
        <dbReference type="Proteomes" id="UP000008631"/>
    </source>
</evidence>
<proteinExistence type="predicted"/>
<dbReference type="KEGG" id="ipa:Isop_0566"/>
<protein>
    <recommendedName>
        <fullName evidence="2">Urease accessory protein UreH-like transmembrane domain-containing protein</fullName>
    </recommendedName>
</protein>
<dbReference type="InterPro" id="IPR039447">
    <property type="entry name" value="UreH-like_TM_dom"/>
</dbReference>
<keyword evidence="1" id="KW-0472">Membrane</keyword>